<dbReference type="Gene3D" id="3.40.50.300">
    <property type="entry name" value="P-loop containing nucleotide triphosphate hydrolases"/>
    <property type="match status" value="1"/>
</dbReference>
<name>A0AAP2W5Z1_9EURY</name>
<keyword evidence="4" id="KW-1185">Reference proteome</keyword>
<comment type="caution">
    <text evidence="3">The sequence shown here is derived from an EMBL/GenBank/DDBJ whole genome shotgun (WGS) entry which is preliminary data.</text>
</comment>
<proteinExistence type="inferred from homology"/>
<evidence type="ECO:0000256" key="1">
    <source>
        <dbReference type="ARBA" id="ARBA00006611"/>
    </source>
</evidence>
<dbReference type="Pfam" id="PF00437">
    <property type="entry name" value="T2SSE"/>
    <property type="match status" value="1"/>
</dbReference>
<gene>
    <name evidence="3" type="ORF">CUJ83_07325</name>
</gene>
<dbReference type="AlphaFoldDB" id="A0AAP2W5Z1"/>
<dbReference type="InterPro" id="IPR027417">
    <property type="entry name" value="P-loop_NTPase"/>
</dbReference>
<dbReference type="InterPro" id="IPR050921">
    <property type="entry name" value="T4SS_GSP_E_ATPase"/>
</dbReference>
<protein>
    <submittedName>
        <fullName evidence="3">Secretion system protein</fullName>
    </submittedName>
</protein>
<dbReference type="PANTHER" id="PTHR30486">
    <property type="entry name" value="TWITCHING MOTILITY PROTEIN PILT"/>
    <property type="match status" value="1"/>
</dbReference>
<sequence>MSTVSREDLLKVDDSNVPRKKLKLGNRNVPPDTVVNDRAGVNYAGANDSRNVSIPEEDNAYAPSGFKVIKSYSIDDNCSAQILWDVTSSRYRYLLIEPSLTAVESKTYSDIVTELHKKPRSELYLMKKLGGRQRIRQKFDRLCREKLVDKQLKEKMLYHIEKDFWGYKKIDALLKDRNVEDISCNGYSRPVYVYIPEFESIPTNIVFESEEELDDFAMYLVQRGGKSISAANPIQDVALPDGSRLNGTIYREVSSNGTTFSIRVASRARGAAELLRRRTFSPESMAFLWLAMENKCSMAFIGGTASGKTAAMNAVCSFITDKNKIVTIEDTREVRLSSQNWTPLVVRETGDSPITEFDLLVAAFRQRPEYVIVGEVRTPEGSRAAIHGINSGHTVMLTFHADSSANFFNRITNEPFNISPYIASSLSLCISLAMVTVPSGGLDVKVRRCKSISEVVGVKEDGTVDMSMIFEWNPATDAMTMKTGRSRVLGKIKEERGWDDERLIKEISARTFILRWMSENNIINEERVRKVVEYFHRDGEGMLGFIKEHPGIIGTEDIVPERAACEVEGA</sequence>
<comment type="similarity">
    <text evidence="1">Belongs to the GSP E family.</text>
</comment>
<dbReference type="EMBL" id="PGCK01000005">
    <property type="protein sequence ID" value="MCD1294808.1"/>
    <property type="molecule type" value="Genomic_DNA"/>
</dbReference>
<evidence type="ECO:0000313" key="4">
    <source>
        <dbReference type="Proteomes" id="UP001320159"/>
    </source>
</evidence>
<evidence type="ECO:0000259" key="2">
    <source>
        <dbReference type="Pfam" id="PF00437"/>
    </source>
</evidence>
<dbReference type="InterPro" id="IPR001482">
    <property type="entry name" value="T2SS/T4SS_dom"/>
</dbReference>
<dbReference type="GO" id="GO:0016887">
    <property type="term" value="F:ATP hydrolysis activity"/>
    <property type="evidence" value="ECO:0007669"/>
    <property type="project" value="InterPro"/>
</dbReference>
<evidence type="ECO:0000313" key="3">
    <source>
        <dbReference type="EMBL" id="MCD1294808.1"/>
    </source>
</evidence>
<dbReference type="SUPFAM" id="SSF52540">
    <property type="entry name" value="P-loop containing nucleoside triphosphate hydrolases"/>
    <property type="match status" value="1"/>
</dbReference>
<dbReference type="Proteomes" id="UP001320159">
    <property type="component" value="Unassembled WGS sequence"/>
</dbReference>
<organism evidence="3 4">
    <name type="scientific">Methanooceanicella nereidis</name>
    <dbReference type="NCBI Taxonomy" id="2052831"/>
    <lineage>
        <taxon>Archaea</taxon>
        <taxon>Methanobacteriati</taxon>
        <taxon>Methanobacteriota</taxon>
        <taxon>Stenosarchaea group</taxon>
        <taxon>Methanomicrobia</taxon>
        <taxon>Methanocellales</taxon>
        <taxon>Methanocellaceae</taxon>
        <taxon>Methanooceanicella</taxon>
    </lineage>
</organism>
<dbReference type="RefSeq" id="WP_230741644.1">
    <property type="nucleotide sequence ID" value="NZ_PGCK01000005.1"/>
</dbReference>
<feature type="domain" description="Bacterial type II secretion system protein E" evidence="2">
    <location>
        <begin position="193"/>
        <end position="435"/>
    </location>
</feature>
<reference evidence="3 4" key="1">
    <citation type="submission" date="2017-11" db="EMBL/GenBank/DDBJ databases">
        <title>Isolation and Characterization of Family Methanocellaceae Species from Potential Methane Hydrate Area Offshore Southwestern Taiwan.</title>
        <authorList>
            <person name="Zhang W.-L."/>
            <person name="Chen W.-C."/>
            <person name="Lai M.-C."/>
            <person name="Chen S.-C."/>
        </authorList>
    </citation>
    <scope>NUCLEOTIDE SEQUENCE [LARGE SCALE GENOMIC DNA]</scope>
    <source>
        <strain evidence="3 4">CWC-04</strain>
    </source>
</reference>
<dbReference type="Gene3D" id="3.30.450.380">
    <property type="match status" value="1"/>
</dbReference>
<dbReference type="PANTHER" id="PTHR30486:SF6">
    <property type="entry name" value="TYPE IV PILUS RETRACTATION ATPASE PILT"/>
    <property type="match status" value="1"/>
</dbReference>
<accession>A0AAP2W5Z1</accession>